<keyword evidence="4" id="KW-1185">Reference proteome</keyword>
<comment type="similarity">
    <text evidence="1">Belongs to the PC-esterase family. TBL subfamily.</text>
</comment>
<sequence>MVPLARSAIADEWSHAVTKPGVGKSCNYSDGKWVWAPGHVLRYNATREKELEWVFREIRDVVYDVAAEARRGGGGGETTVRIEVLDVTKLASMRPDGHPGVYMNRDPFANGVDENMFSDCLHFCLPGPVDTFNEILVQLLKKWR</sequence>
<evidence type="ECO:0000259" key="2">
    <source>
        <dbReference type="Pfam" id="PF13839"/>
    </source>
</evidence>
<dbReference type="eggNOG" id="ENOG502QQXW">
    <property type="taxonomic scope" value="Eukaryota"/>
</dbReference>
<dbReference type="STRING" id="65489.A0A0D3GPA6"/>
<dbReference type="PANTHER" id="PTHR32285:SF144">
    <property type="entry name" value="OS07G0255900 PROTEIN"/>
    <property type="match status" value="1"/>
</dbReference>
<proteinExistence type="inferred from homology"/>
<dbReference type="EnsemblPlants" id="OBART07G09230.1">
    <property type="protein sequence ID" value="OBART07G09230.1"/>
    <property type="gene ID" value="OBART07G09230"/>
</dbReference>
<dbReference type="GO" id="GO:0005794">
    <property type="term" value="C:Golgi apparatus"/>
    <property type="evidence" value="ECO:0007669"/>
    <property type="project" value="TreeGrafter"/>
</dbReference>
<dbReference type="InterPro" id="IPR029962">
    <property type="entry name" value="TBL"/>
</dbReference>
<protein>
    <recommendedName>
        <fullName evidence="2">Trichome birefringence-like C-terminal domain-containing protein</fullName>
    </recommendedName>
</protein>
<dbReference type="GO" id="GO:0016413">
    <property type="term" value="F:O-acetyltransferase activity"/>
    <property type="evidence" value="ECO:0007669"/>
    <property type="project" value="InterPro"/>
</dbReference>
<reference evidence="3" key="1">
    <citation type="journal article" date="2009" name="Rice">
        <title>De Novo Next Generation Sequencing of Plant Genomes.</title>
        <authorList>
            <person name="Rounsley S."/>
            <person name="Marri P.R."/>
            <person name="Yu Y."/>
            <person name="He R."/>
            <person name="Sisneros N."/>
            <person name="Goicoechea J.L."/>
            <person name="Lee S.J."/>
            <person name="Angelova A."/>
            <person name="Kudrna D."/>
            <person name="Luo M."/>
            <person name="Affourtit J."/>
            <person name="Desany B."/>
            <person name="Knight J."/>
            <person name="Niazi F."/>
            <person name="Egholm M."/>
            <person name="Wing R.A."/>
        </authorList>
    </citation>
    <scope>NUCLEOTIDE SEQUENCE [LARGE SCALE GENOMIC DNA]</scope>
    <source>
        <strain evidence="3">cv. IRGC 105608</strain>
    </source>
</reference>
<dbReference type="PaxDb" id="65489-OBART07G09230.1"/>
<evidence type="ECO:0000256" key="1">
    <source>
        <dbReference type="ARBA" id="ARBA00007727"/>
    </source>
</evidence>
<evidence type="ECO:0000313" key="4">
    <source>
        <dbReference type="Proteomes" id="UP000026960"/>
    </source>
</evidence>
<feature type="domain" description="Trichome birefringence-like C-terminal" evidence="2">
    <location>
        <begin position="48"/>
        <end position="138"/>
    </location>
</feature>
<dbReference type="Pfam" id="PF13839">
    <property type="entry name" value="PC-Esterase"/>
    <property type="match status" value="1"/>
</dbReference>
<dbReference type="Gramene" id="OBART07G09230.1">
    <property type="protein sequence ID" value="OBART07G09230.1"/>
    <property type="gene ID" value="OBART07G09230"/>
</dbReference>
<name>A0A0D3GPA6_9ORYZ</name>
<accession>A0A0D3GPA6</accession>
<dbReference type="PANTHER" id="PTHR32285">
    <property type="entry name" value="PROTEIN TRICHOME BIREFRINGENCE-LIKE 9-RELATED"/>
    <property type="match status" value="1"/>
</dbReference>
<organism evidence="3">
    <name type="scientific">Oryza barthii</name>
    <dbReference type="NCBI Taxonomy" id="65489"/>
    <lineage>
        <taxon>Eukaryota</taxon>
        <taxon>Viridiplantae</taxon>
        <taxon>Streptophyta</taxon>
        <taxon>Embryophyta</taxon>
        <taxon>Tracheophyta</taxon>
        <taxon>Spermatophyta</taxon>
        <taxon>Magnoliopsida</taxon>
        <taxon>Liliopsida</taxon>
        <taxon>Poales</taxon>
        <taxon>Poaceae</taxon>
        <taxon>BOP clade</taxon>
        <taxon>Oryzoideae</taxon>
        <taxon>Oryzeae</taxon>
        <taxon>Oryzinae</taxon>
        <taxon>Oryza</taxon>
    </lineage>
</organism>
<dbReference type="Proteomes" id="UP000026960">
    <property type="component" value="Chromosome 7"/>
</dbReference>
<dbReference type="HOGENOM" id="CLU_1799415_0_0_1"/>
<reference evidence="3" key="2">
    <citation type="submission" date="2015-03" db="UniProtKB">
        <authorList>
            <consortium name="EnsemblPlants"/>
        </authorList>
    </citation>
    <scope>IDENTIFICATION</scope>
</reference>
<dbReference type="InterPro" id="IPR026057">
    <property type="entry name" value="TBL_C"/>
</dbReference>
<dbReference type="AlphaFoldDB" id="A0A0D3GPA6"/>
<evidence type="ECO:0000313" key="3">
    <source>
        <dbReference type="EnsemblPlants" id="OBART07G09230.1"/>
    </source>
</evidence>